<dbReference type="OrthoDB" id="20930at2"/>
<dbReference type="SUPFAM" id="SSF53335">
    <property type="entry name" value="S-adenosyl-L-methionine-dependent methyltransferases"/>
    <property type="match status" value="1"/>
</dbReference>
<keyword evidence="1" id="KW-0808">Transferase</keyword>
<dbReference type="GO" id="GO:0008168">
    <property type="term" value="F:methyltransferase activity"/>
    <property type="evidence" value="ECO:0007669"/>
    <property type="project" value="UniProtKB-KW"/>
</dbReference>
<accession>A0A4P8IYJ7</accession>
<dbReference type="InterPro" id="IPR029063">
    <property type="entry name" value="SAM-dependent_MTases_sf"/>
</dbReference>
<dbReference type="Proteomes" id="UP000298656">
    <property type="component" value="Chromosome 2"/>
</dbReference>
<dbReference type="EMBL" id="CP040078">
    <property type="protein sequence ID" value="QCP54412.1"/>
    <property type="molecule type" value="Genomic_DNA"/>
</dbReference>
<evidence type="ECO:0000313" key="1">
    <source>
        <dbReference type="EMBL" id="QCP54412.1"/>
    </source>
</evidence>
<name>A0A4P8IYJ7_9BURK</name>
<reference evidence="1 2" key="1">
    <citation type="submission" date="2019-05" db="EMBL/GenBank/DDBJ databases">
        <title>Burkholderia sp. DHOD12, isolated from subtropical forest soil.</title>
        <authorList>
            <person name="Gao Z.-H."/>
            <person name="Qiu L.-H."/>
        </authorList>
    </citation>
    <scope>NUCLEOTIDE SEQUENCE [LARGE SCALE GENOMIC DNA]</scope>
    <source>
        <strain evidence="1 2">DHOD12</strain>
    </source>
</reference>
<proteinExistence type="predicted"/>
<evidence type="ECO:0000313" key="2">
    <source>
        <dbReference type="Proteomes" id="UP000298656"/>
    </source>
</evidence>
<protein>
    <submittedName>
        <fullName evidence="1">Class I SAM-dependent methyltransferase</fullName>
    </submittedName>
</protein>
<gene>
    <name evidence="1" type="ORF">FAZ95_36415</name>
</gene>
<keyword evidence="2" id="KW-1185">Reference proteome</keyword>
<dbReference type="GO" id="GO:0032259">
    <property type="term" value="P:methylation"/>
    <property type="evidence" value="ECO:0007669"/>
    <property type="project" value="UniProtKB-KW"/>
</dbReference>
<keyword evidence="1" id="KW-0489">Methyltransferase</keyword>
<dbReference type="Gene3D" id="3.40.50.150">
    <property type="entry name" value="Vaccinia Virus protein VP39"/>
    <property type="match status" value="1"/>
</dbReference>
<dbReference type="KEGG" id="tvl:FAZ95_36415"/>
<dbReference type="RefSeq" id="WP_137337179.1">
    <property type="nucleotide sequence ID" value="NZ_CP040078.1"/>
</dbReference>
<sequence>MDNNSAQVFQKIYDEKGWQSQESVSGWGSELKNAAQVIRELPGLLRRFRVNSMLDVPCGDFNWMRHVDLTEIDYIGADIVPDLVEINKRTWAAPSRRFVHLDLLRDTLPEADLILCRDCLFHFSHVDVFRALERFADTAARFLLTTTFVYRTYPRNADIVSGQWTPINLEMAPYDLDPPLALLIEGSHESIIYGPDIGTVPMSDRCLGLWDMEIVRKRIRRLSGELRNTL</sequence>
<dbReference type="AlphaFoldDB" id="A0A4P8IYJ7"/>
<organism evidence="1 2">
    <name type="scientific">Trinickia violacea</name>
    <dbReference type="NCBI Taxonomy" id="2571746"/>
    <lineage>
        <taxon>Bacteria</taxon>
        <taxon>Pseudomonadati</taxon>
        <taxon>Pseudomonadota</taxon>
        <taxon>Betaproteobacteria</taxon>
        <taxon>Burkholderiales</taxon>
        <taxon>Burkholderiaceae</taxon>
        <taxon>Trinickia</taxon>
    </lineage>
</organism>